<dbReference type="PANTHER" id="PTHR42831">
    <property type="entry name" value="FE-S PROTEIN MATURATION AUXILIARY FACTOR YITW"/>
    <property type="match status" value="1"/>
</dbReference>
<dbReference type="InterPro" id="IPR056572">
    <property type="entry name" value="Zn_ribbon_PaaD"/>
</dbReference>
<comment type="caution">
    <text evidence="3">The sequence shown here is derived from an EMBL/GenBank/DDBJ whole genome shotgun (WGS) entry which is preliminary data.</text>
</comment>
<sequence length="160" mass="16784">MSAPVDAVRRAVHEVPDPELPFLTIGDLGIVRDVRLPETSDGTVEIDITPTYTGCPATEAIADAVADAVRAVGHAHVRVRSVLAPAWSTDWISDTGRDKLREAGISPPGPAGTVGLGLPPACPRCGSALTRELSFFGSTACQARYVCGACLEPFDHVKPL</sequence>
<dbReference type="NCBIfam" id="TIGR02159">
    <property type="entry name" value="PA_CoA_Oxy4"/>
    <property type="match status" value="1"/>
</dbReference>
<evidence type="ECO:0000259" key="1">
    <source>
        <dbReference type="Pfam" id="PF01883"/>
    </source>
</evidence>
<dbReference type="InterPro" id="IPR002744">
    <property type="entry name" value="MIP18-like"/>
</dbReference>
<protein>
    <submittedName>
        <fullName evidence="3">Ring-1,2-phenylacetyl-CoA epoxidase subunit PaaD</fullName>
    </submittedName>
</protein>
<reference evidence="3 4" key="1">
    <citation type="submission" date="2019-03" db="EMBL/GenBank/DDBJ databases">
        <title>Sequencing the genomes of 1000 actinobacteria strains.</title>
        <authorList>
            <person name="Klenk H.-P."/>
        </authorList>
    </citation>
    <scope>NUCLEOTIDE SEQUENCE [LARGE SCALE GENOMIC DNA]</scope>
    <source>
        <strain evidence="3 4">DSM 44969</strain>
    </source>
</reference>
<feature type="domain" description="PaaD zinc beta ribbon" evidence="2">
    <location>
        <begin position="120"/>
        <end position="158"/>
    </location>
</feature>
<gene>
    <name evidence="3" type="ORF">EV378_2134</name>
</gene>
<dbReference type="Proteomes" id="UP000295560">
    <property type="component" value="Unassembled WGS sequence"/>
</dbReference>
<organism evidence="3 4">
    <name type="scientific">Pseudonocardia endophytica</name>
    <dbReference type="NCBI Taxonomy" id="401976"/>
    <lineage>
        <taxon>Bacteria</taxon>
        <taxon>Bacillati</taxon>
        <taxon>Actinomycetota</taxon>
        <taxon>Actinomycetes</taxon>
        <taxon>Pseudonocardiales</taxon>
        <taxon>Pseudonocardiaceae</taxon>
        <taxon>Pseudonocardia</taxon>
    </lineage>
</organism>
<evidence type="ECO:0000313" key="3">
    <source>
        <dbReference type="EMBL" id="TCK26304.1"/>
    </source>
</evidence>
<dbReference type="PANTHER" id="PTHR42831:SF3">
    <property type="entry name" value="1,2-PHENYLACETYL-COA EPOXIDASE, SUBUNIT D-RELATED"/>
    <property type="match status" value="1"/>
</dbReference>
<feature type="domain" description="MIP18 family-like" evidence="1">
    <location>
        <begin position="6"/>
        <end position="74"/>
    </location>
</feature>
<dbReference type="SUPFAM" id="SSF117916">
    <property type="entry name" value="Fe-S cluster assembly (FSCA) domain-like"/>
    <property type="match status" value="1"/>
</dbReference>
<dbReference type="InterPro" id="IPR034904">
    <property type="entry name" value="FSCA_dom_sf"/>
</dbReference>
<dbReference type="Gene3D" id="3.30.300.130">
    <property type="entry name" value="Fe-S cluster assembly (FSCA)"/>
    <property type="match status" value="1"/>
</dbReference>
<dbReference type="AlphaFoldDB" id="A0A4R1HUD1"/>
<proteinExistence type="predicted"/>
<dbReference type="Pfam" id="PF01883">
    <property type="entry name" value="FeS_assembly_P"/>
    <property type="match status" value="1"/>
</dbReference>
<dbReference type="InterPro" id="IPR011883">
    <property type="entry name" value="PaaD-like"/>
</dbReference>
<evidence type="ECO:0000259" key="2">
    <source>
        <dbReference type="Pfam" id="PF23451"/>
    </source>
</evidence>
<dbReference type="Pfam" id="PF23451">
    <property type="entry name" value="Zn_ribbon_PaaD"/>
    <property type="match status" value="1"/>
</dbReference>
<dbReference type="EMBL" id="SMFZ01000001">
    <property type="protein sequence ID" value="TCK26304.1"/>
    <property type="molecule type" value="Genomic_DNA"/>
</dbReference>
<evidence type="ECO:0000313" key="4">
    <source>
        <dbReference type="Proteomes" id="UP000295560"/>
    </source>
</evidence>
<accession>A0A4R1HUD1</accession>
<dbReference type="InterPro" id="IPR052339">
    <property type="entry name" value="Fe-S_Maturation_MIP18"/>
</dbReference>
<name>A0A4R1HUD1_PSEEN</name>
<keyword evidence="4" id="KW-1185">Reference proteome</keyword>